<name>A0A4R0X376_9BURK</name>
<gene>
    <name evidence="1" type="ORF">BZM27_54505</name>
</gene>
<dbReference type="EMBL" id="MWML01000958">
    <property type="protein sequence ID" value="TCG01137.1"/>
    <property type="molecule type" value="Genomic_DNA"/>
</dbReference>
<reference evidence="1 2" key="1">
    <citation type="submission" date="2017-02" db="EMBL/GenBank/DDBJ databases">
        <title>Paraburkholderia sophoroidis sp. nov. and Paraburkholderia steynii sp. nov. rhizobial symbionts of the fynbos legume Hypocalyptus sophoroides.</title>
        <authorList>
            <person name="Steenkamp E.T."/>
            <person name="Beukes C.W."/>
            <person name="Van Zyl E."/>
            <person name="Avontuur J."/>
            <person name="Chan W.Y."/>
            <person name="Hassen A."/>
            <person name="Palmer M."/>
            <person name="Mthombeni L."/>
            <person name="Phalane F."/>
            <person name="Sereme K."/>
            <person name="Venter S.N."/>
        </authorList>
    </citation>
    <scope>NUCLEOTIDE SEQUENCE [LARGE SCALE GENOMIC DNA]</scope>
    <source>
        <strain evidence="1 2">HC1.1ba</strain>
    </source>
</reference>
<organism evidence="1 2">
    <name type="scientific">Paraburkholderia steynii</name>
    <dbReference type="NCBI Taxonomy" id="1245441"/>
    <lineage>
        <taxon>Bacteria</taxon>
        <taxon>Pseudomonadati</taxon>
        <taxon>Pseudomonadota</taxon>
        <taxon>Betaproteobacteria</taxon>
        <taxon>Burkholderiales</taxon>
        <taxon>Burkholderiaceae</taxon>
        <taxon>Paraburkholderia</taxon>
    </lineage>
</organism>
<protein>
    <submittedName>
        <fullName evidence="1">Uncharacterized protein</fullName>
    </submittedName>
</protein>
<dbReference type="AlphaFoldDB" id="A0A4R0X376"/>
<dbReference type="Proteomes" id="UP000294200">
    <property type="component" value="Unassembled WGS sequence"/>
</dbReference>
<evidence type="ECO:0000313" key="1">
    <source>
        <dbReference type="EMBL" id="TCG01137.1"/>
    </source>
</evidence>
<comment type="caution">
    <text evidence="1">The sequence shown here is derived from an EMBL/GenBank/DDBJ whole genome shotgun (WGS) entry which is preliminary data.</text>
</comment>
<keyword evidence="2" id="KW-1185">Reference proteome</keyword>
<sequence>VRILAAEARSSDVQVLRKLPAHLAINLVPFAHDHVKLFSDLKASCCRGIEVVEFACGIIESAQDRFHR</sequence>
<evidence type="ECO:0000313" key="2">
    <source>
        <dbReference type="Proteomes" id="UP000294200"/>
    </source>
</evidence>
<proteinExistence type="predicted"/>
<accession>A0A4R0X376</accession>
<feature type="non-terminal residue" evidence="1">
    <location>
        <position position="1"/>
    </location>
</feature>